<keyword evidence="1" id="KW-1133">Transmembrane helix</keyword>
<keyword evidence="1" id="KW-0812">Transmembrane</keyword>
<feature type="transmembrane region" description="Helical" evidence="1">
    <location>
        <begin position="75"/>
        <end position="93"/>
    </location>
</feature>
<name>A0A6V8LJK1_9ACTN</name>
<reference evidence="2 3" key="2">
    <citation type="submission" date="2020-03" db="EMBL/GenBank/DDBJ databases">
        <authorList>
            <person name="Ichikawa N."/>
            <person name="Kimura A."/>
            <person name="Kitahashi Y."/>
            <person name="Uohara A."/>
        </authorList>
    </citation>
    <scope>NUCLEOTIDE SEQUENCE [LARGE SCALE GENOMIC DNA]</scope>
    <source>
        <strain evidence="2 3">NBRC 108638</strain>
    </source>
</reference>
<feature type="transmembrane region" description="Helical" evidence="1">
    <location>
        <begin position="157"/>
        <end position="176"/>
    </location>
</feature>
<feature type="transmembrane region" description="Helical" evidence="1">
    <location>
        <begin position="114"/>
        <end position="137"/>
    </location>
</feature>
<comment type="caution">
    <text evidence="2">The sequence shown here is derived from an EMBL/GenBank/DDBJ whole genome shotgun (WGS) entry which is preliminary data.</text>
</comment>
<feature type="transmembrane region" description="Helical" evidence="1">
    <location>
        <begin position="233"/>
        <end position="256"/>
    </location>
</feature>
<reference evidence="2 3" key="1">
    <citation type="submission" date="2020-03" db="EMBL/GenBank/DDBJ databases">
        <title>Whole genome shotgun sequence of Phytohabitans rumicis NBRC 108638.</title>
        <authorList>
            <person name="Komaki H."/>
            <person name="Tamura T."/>
        </authorList>
    </citation>
    <scope>NUCLEOTIDE SEQUENCE [LARGE SCALE GENOMIC DNA]</scope>
    <source>
        <strain evidence="2 3">NBRC 108638</strain>
    </source>
</reference>
<gene>
    <name evidence="2" type="ORF">Prum_086900</name>
</gene>
<keyword evidence="3" id="KW-1185">Reference proteome</keyword>
<dbReference type="AlphaFoldDB" id="A0A6V8LJK1"/>
<feature type="transmembrane region" description="Helical" evidence="1">
    <location>
        <begin position="263"/>
        <end position="281"/>
    </location>
</feature>
<organism evidence="2 3">
    <name type="scientific">Phytohabitans rumicis</name>
    <dbReference type="NCBI Taxonomy" id="1076125"/>
    <lineage>
        <taxon>Bacteria</taxon>
        <taxon>Bacillati</taxon>
        <taxon>Actinomycetota</taxon>
        <taxon>Actinomycetes</taxon>
        <taxon>Micromonosporales</taxon>
        <taxon>Micromonosporaceae</taxon>
    </lineage>
</organism>
<sequence length="345" mass="36984">MSDELESRYRRLLAWYPWSHRRVYEEEMLAVLVAGAEPGQRRPTLGESANLIASGLGARLRAAVPGFANPSWVDAAAVFGLLAALVLVSQRIVRLFDPFGLAPELYLRAADWGAVVLAAAAGLRRVGAVLAWATVVGEAALLAGRYDTDPVSTIQTLWPFALGVVAAAALTVPAPPRRALAVLRAPRLVAFVAGVGLIHTMTVVNRHQRVSMFEDGGGVSYMWYGFESTSETVLYLMLAAVVVGAVAAALAAFTLPGPVWRRIALLLAPVAAIAAIVEYTLEGWAYSNMHMGHPIYLVPVQWTLLIAVPLAAFAAGSLLVHRLEHTARLAALGRTADRERLEPSQ</sequence>
<evidence type="ECO:0000313" key="3">
    <source>
        <dbReference type="Proteomes" id="UP000482960"/>
    </source>
</evidence>
<protein>
    <submittedName>
        <fullName evidence="2">Uncharacterized protein</fullName>
    </submittedName>
</protein>
<feature type="transmembrane region" description="Helical" evidence="1">
    <location>
        <begin position="301"/>
        <end position="320"/>
    </location>
</feature>
<accession>A0A6V8LJK1</accession>
<proteinExistence type="predicted"/>
<evidence type="ECO:0000256" key="1">
    <source>
        <dbReference type="SAM" id="Phobius"/>
    </source>
</evidence>
<evidence type="ECO:0000313" key="2">
    <source>
        <dbReference type="EMBL" id="GFJ95048.1"/>
    </source>
</evidence>
<dbReference type="RefSeq" id="WP_173082462.1">
    <property type="nucleotide sequence ID" value="NZ_BAABJB010000022.1"/>
</dbReference>
<keyword evidence="1" id="KW-0472">Membrane</keyword>
<dbReference type="Proteomes" id="UP000482960">
    <property type="component" value="Unassembled WGS sequence"/>
</dbReference>
<feature type="transmembrane region" description="Helical" evidence="1">
    <location>
        <begin position="188"/>
        <end position="204"/>
    </location>
</feature>
<dbReference type="EMBL" id="BLPG01000001">
    <property type="protein sequence ID" value="GFJ95048.1"/>
    <property type="molecule type" value="Genomic_DNA"/>
</dbReference>